<reference evidence="1 2" key="1">
    <citation type="submission" date="2014-07" db="EMBL/GenBank/DDBJ databases">
        <title>Biosystematic studies on Modestobacter strains isolated from extreme hyper-arid desert soil and from historic building.</title>
        <authorList>
            <person name="Bukarasam K."/>
            <person name="Bull A."/>
            <person name="Girard G."/>
            <person name="van Wezel G."/>
            <person name="Goodfellow M."/>
        </authorList>
    </citation>
    <scope>NUCLEOTIDE SEQUENCE [LARGE SCALE GENOMIC DNA]</scope>
    <source>
        <strain evidence="1 2">KNN45-2b</strain>
    </source>
</reference>
<evidence type="ECO:0000313" key="2">
    <source>
        <dbReference type="Proteomes" id="UP000029713"/>
    </source>
</evidence>
<keyword evidence="2" id="KW-1185">Reference proteome</keyword>
<name>A0A098Y6I3_9ACTN</name>
<sequence>MKTANGFSLAATENPTFPLDGWAMAVGAVDLATNAVTSDERSAEQIEMLERLVQKLYNGWSHKEVGRRASAYYMPRLADAGMTYSVFVGSLIAIAPRYLDSNSDIDAMEKALPASWKLQRQALLASWL</sequence>
<dbReference type="EMBL" id="JPMX01000049">
    <property type="protein sequence ID" value="KGH46488.1"/>
    <property type="molecule type" value="Genomic_DNA"/>
</dbReference>
<dbReference type="OrthoDB" id="4548404at2"/>
<dbReference type="AlphaFoldDB" id="A0A098Y6I3"/>
<evidence type="ECO:0000313" key="1">
    <source>
        <dbReference type="EMBL" id="KGH46488.1"/>
    </source>
</evidence>
<dbReference type="RefSeq" id="WP_036336009.1">
    <property type="nucleotide sequence ID" value="NZ_JPMX01000049.1"/>
</dbReference>
<accession>A0A098Y6I3</accession>
<comment type="caution">
    <text evidence="1">The sequence shown here is derived from an EMBL/GenBank/DDBJ whole genome shotgun (WGS) entry which is preliminary data.</text>
</comment>
<protein>
    <submittedName>
        <fullName evidence="1">Uncharacterized protein</fullName>
    </submittedName>
</protein>
<gene>
    <name evidence="1" type="ORF">IN07_12015</name>
</gene>
<dbReference type="Proteomes" id="UP000029713">
    <property type="component" value="Unassembled WGS sequence"/>
</dbReference>
<organism evidence="1 2">
    <name type="scientific">Modestobacter caceresii</name>
    <dbReference type="NCBI Taxonomy" id="1522368"/>
    <lineage>
        <taxon>Bacteria</taxon>
        <taxon>Bacillati</taxon>
        <taxon>Actinomycetota</taxon>
        <taxon>Actinomycetes</taxon>
        <taxon>Geodermatophilales</taxon>
        <taxon>Geodermatophilaceae</taxon>
        <taxon>Modestobacter</taxon>
    </lineage>
</organism>
<proteinExistence type="predicted"/>